<evidence type="ECO:0000256" key="1">
    <source>
        <dbReference type="SAM" id="Phobius"/>
    </source>
</evidence>
<proteinExistence type="predicted"/>
<keyword evidence="1" id="KW-1133">Transmembrane helix</keyword>
<dbReference type="AlphaFoldDB" id="D2Z607"/>
<evidence type="ECO:0000313" key="3">
    <source>
        <dbReference type="EMBL" id="EFC90904.1"/>
    </source>
</evidence>
<name>D2Z607_9BACT</name>
<keyword evidence="4" id="KW-1185">Reference proteome</keyword>
<feature type="domain" description="DUF1468" evidence="2">
    <location>
        <begin position="17"/>
        <end position="154"/>
    </location>
</feature>
<evidence type="ECO:0000259" key="2">
    <source>
        <dbReference type="Pfam" id="PF07331"/>
    </source>
</evidence>
<protein>
    <recommendedName>
        <fullName evidence="2">DUF1468 domain-containing protein</fullName>
    </recommendedName>
</protein>
<keyword evidence="1" id="KW-0812">Transmembrane</keyword>
<dbReference type="Pfam" id="PF07331">
    <property type="entry name" value="TctB"/>
    <property type="match status" value="1"/>
</dbReference>
<dbReference type="RefSeq" id="WP_005659964.1">
    <property type="nucleotide sequence ID" value="NZ_ABTR02000001.1"/>
</dbReference>
<evidence type="ECO:0000313" key="4">
    <source>
        <dbReference type="Proteomes" id="UP000006427"/>
    </source>
</evidence>
<accession>D2Z607</accession>
<dbReference type="PaxDb" id="469381-Dpep_0878"/>
<feature type="transmembrane region" description="Helical" evidence="1">
    <location>
        <begin position="128"/>
        <end position="149"/>
    </location>
</feature>
<feature type="transmembrane region" description="Helical" evidence="1">
    <location>
        <begin position="12"/>
        <end position="33"/>
    </location>
</feature>
<dbReference type="eggNOG" id="ENOG5030NH5">
    <property type="taxonomic scope" value="Bacteria"/>
</dbReference>
<dbReference type="STRING" id="469381.Dpep_0878"/>
<feature type="transmembrane region" description="Helical" evidence="1">
    <location>
        <begin position="103"/>
        <end position="121"/>
    </location>
</feature>
<dbReference type="OrthoDB" id="5501at2"/>
<sequence>MQEQSNSNERRPGEIGFAFLFILFGALGFYFALDMTSGKYSSPSVAPKIASSVIMLMGTIELWKGSRKQGKGVNAGNLFSFLFTREILFVLVLLALYSFFLPILHFPLASFLFLFLSLLYLHHWKKIGLCSAISLGTVVVLVGVFKYVFQVMLP</sequence>
<dbReference type="InterPro" id="IPR009936">
    <property type="entry name" value="DUF1468"/>
</dbReference>
<organism evidence="3 4">
    <name type="scientific">Dethiosulfovibrio peptidovorans DSM 11002</name>
    <dbReference type="NCBI Taxonomy" id="469381"/>
    <lineage>
        <taxon>Bacteria</taxon>
        <taxon>Thermotogati</taxon>
        <taxon>Synergistota</taxon>
        <taxon>Synergistia</taxon>
        <taxon>Synergistales</taxon>
        <taxon>Dethiosulfovibrionaceae</taxon>
        <taxon>Dethiosulfovibrio</taxon>
    </lineage>
</organism>
<keyword evidence="1" id="KW-0472">Membrane</keyword>
<comment type="caution">
    <text evidence="3">The sequence shown here is derived from an EMBL/GenBank/DDBJ whole genome shotgun (WGS) entry which is preliminary data.</text>
</comment>
<reference evidence="3 4" key="1">
    <citation type="journal article" date="2010" name="Stand. Genomic Sci.">
        <title>Permanent draft genome sequence of Dethiosulfovibrio peptidovorans type strain (SEBR 4207).</title>
        <authorList>
            <person name="Labutti K."/>
            <person name="Mayilraj S."/>
            <person name="Clum A."/>
            <person name="Lucas S."/>
            <person name="Glavina Del Rio T."/>
            <person name="Nolan M."/>
            <person name="Tice H."/>
            <person name="Cheng J.F."/>
            <person name="Pitluck S."/>
            <person name="Liolios K."/>
            <person name="Ivanova N."/>
            <person name="Mavromatis K."/>
            <person name="Mikhailova N."/>
            <person name="Pati A."/>
            <person name="Goodwin L."/>
            <person name="Chen A."/>
            <person name="Palaniappan K."/>
            <person name="Land M."/>
            <person name="Hauser L."/>
            <person name="Chang Y.J."/>
            <person name="Jeffries C.D."/>
            <person name="Rohde M."/>
            <person name="Spring S."/>
            <person name="Goker M."/>
            <person name="Woyke T."/>
            <person name="Bristow J."/>
            <person name="Eisen J.A."/>
            <person name="Markowitz V."/>
            <person name="Hugenholtz P."/>
            <person name="Kyrpides N.C."/>
            <person name="Klenk H.P."/>
            <person name="Lapidus A."/>
        </authorList>
    </citation>
    <scope>NUCLEOTIDE SEQUENCE [LARGE SCALE GENOMIC DNA]</scope>
    <source>
        <strain evidence="3 4">DSM 11002</strain>
    </source>
</reference>
<dbReference type="EMBL" id="ABTR02000001">
    <property type="protein sequence ID" value="EFC90904.1"/>
    <property type="molecule type" value="Genomic_DNA"/>
</dbReference>
<dbReference type="Proteomes" id="UP000006427">
    <property type="component" value="Unassembled WGS sequence"/>
</dbReference>
<gene>
    <name evidence="3" type="ORF">Dpep_0878</name>
</gene>